<dbReference type="EMBL" id="ABEU02000023">
    <property type="protein sequence ID" value="PNR29491.1"/>
    <property type="molecule type" value="Genomic_DNA"/>
</dbReference>
<reference evidence="2 4" key="2">
    <citation type="journal article" date="2018" name="Plant J.">
        <title>The Physcomitrella patens chromosome-scale assembly reveals moss genome structure and evolution.</title>
        <authorList>
            <person name="Lang D."/>
            <person name="Ullrich K.K."/>
            <person name="Murat F."/>
            <person name="Fuchs J."/>
            <person name="Jenkins J."/>
            <person name="Haas F.B."/>
            <person name="Piednoel M."/>
            <person name="Gundlach H."/>
            <person name="Van Bel M."/>
            <person name="Meyberg R."/>
            <person name="Vives C."/>
            <person name="Morata J."/>
            <person name="Symeonidi A."/>
            <person name="Hiss M."/>
            <person name="Muchero W."/>
            <person name="Kamisugi Y."/>
            <person name="Saleh O."/>
            <person name="Blanc G."/>
            <person name="Decker E.L."/>
            <person name="van Gessel N."/>
            <person name="Grimwood J."/>
            <person name="Hayes R.D."/>
            <person name="Graham S.W."/>
            <person name="Gunter L.E."/>
            <person name="McDaniel S.F."/>
            <person name="Hoernstein S.N.W."/>
            <person name="Larsson A."/>
            <person name="Li F.W."/>
            <person name="Perroud P.F."/>
            <person name="Phillips J."/>
            <person name="Ranjan P."/>
            <person name="Rokshar D.S."/>
            <person name="Rothfels C.J."/>
            <person name="Schneider L."/>
            <person name="Shu S."/>
            <person name="Stevenson D.W."/>
            <person name="Thummler F."/>
            <person name="Tillich M."/>
            <person name="Villarreal Aguilar J.C."/>
            <person name="Widiez T."/>
            <person name="Wong G.K."/>
            <person name="Wymore A."/>
            <person name="Zhang Y."/>
            <person name="Zimmer A.D."/>
            <person name="Quatrano R.S."/>
            <person name="Mayer K.F.X."/>
            <person name="Goodstein D."/>
            <person name="Casacuberta J.M."/>
            <person name="Vandepoele K."/>
            <person name="Reski R."/>
            <person name="Cuming A.C."/>
            <person name="Tuskan G.A."/>
            <person name="Maumus F."/>
            <person name="Salse J."/>
            <person name="Schmutz J."/>
            <person name="Rensing S.A."/>
        </authorList>
    </citation>
    <scope>NUCLEOTIDE SEQUENCE [LARGE SCALE GENOMIC DNA]</scope>
    <source>
        <strain evidence="3 4">cv. Gransden 2004</strain>
    </source>
</reference>
<evidence type="ECO:0000313" key="4">
    <source>
        <dbReference type="Proteomes" id="UP000006727"/>
    </source>
</evidence>
<reference evidence="3" key="3">
    <citation type="submission" date="2020-12" db="UniProtKB">
        <authorList>
            <consortium name="EnsemblPlants"/>
        </authorList>
    </citation>
    <scope>IDENTIFICATION</scope>
</reference>
<dbReference type="Proteomes" id="UP000006727">
    <property type="component" value="Chromosome 23"/>
</dbReference>
<keyword evidence="4" id="KW-1185">Reference proteome</keyword>
<evidence type="ECO:0000313" key="2">
    <source>
        <dbReference type="EMBL" id="PNR29491.1"/>
    </source>
</evidence>
<organism evidence="2">
    <name type="scientific">Physcomitrium patens</name>
    <name type="common">Spreading-leaved earth moss</name>
    <name type="synonym">Physcomitrella patens</name>
    <dbReference type="NCBI Taxonomy" id="3218"/>
    <lineage>
        <taxon>Eukaryota</taxon>
        <taxon>Viridiplantae</taxon>
        <taxon>Streptophyta</taxon>
        <taxon>Embryophyta</taxon>
        <taxon>Bryophyta</taxon>
        <taxon>Bryophytina</taxon>
        <taxon>Bryopsida</taxon>
        <taxon>Funariidae</taxon>
        <taxon>Funariales</taxon>
        <taxon>Funariaceae</taxon>
        <taxon>Physcomitrium</taxon>
    </lineage>
</organism>
<gene>
    <name evidence="2" type="ORF">PHYPA_028185</name>
</gene>
<dbReference type="Gramene" id="Pp3c23_16850V3.1">
    <property type="protein sequence ID" value="PAC:32948703.CDS.1"/>
    <property type="gene ID" value="Pp3c23_16850"/>
</dbReference>
<reference evidence="2 4" key="1">
    <citation type="journal article" date="2008" name="Science">
        <title>The Physcomitrella genome reveals evolutionary insights into the conquest of land by plants.</title>
        <authorList>
            <person name="Rensing S."/>
            <person name="Lang D."/>
            <person name="Zimmer A."/>
            <person name="Terry A."/>
            <person name="Salamov A."/>
            <person name="Shapiro H."/>
            <person name="Nishiyama T."/>
            <person name="Perroud P.-F."/>
            <person name="Lindquist E."/>
            <person name="Kamisugi Y."/>
            <person name="Tanahashi T."/>
            <person name="Sakakibara K."/>
            <person name="Fujita T."/>
            <person name="Oishi K."/>
            <person name="Shin-I T."/>
            <person name="Kuroki Y."/>
            <person name="Toyoda A."/>
            <person name="Suzuki Y."/>
            <person name="Hashimoto A."/>
            <person name="Yamaguchi K."/>
            <person name="Sugano A."/>
            <person name="Kohara Y."/>
            <person name="Fujiyama A."/>
            <person name="Anterola A."/>
            <person name="Aoki S."/>
            <person name="Ashton N."/>
            <person name="Barbazuk W.B."/>
            <person name="Barker E."/>
            <person name="Bennetzen J."/>
            <person name="Bezanilla M."/>
            <person name="Blankenship R."/>
            <person name="Cho S.H."/>
            <person name="Dutcher S."/>
            <person name="Estelle M."/>
            <person name="Fawcett J.A."/>
            <person name="Gundlach H."/>
            <person name="Hanada K."/>
            <person name="Heyl A."/>
            <person name="Hicks K.A."/>
            <person name="Hugh J."/>
            <person name="Lohr M."/>
            <person name="Mayer K."/>
            <person name="Melkozernov A."/>
            <person name="Murata T."/>
            <person name="Nelson D."/>
            <person name="Pils B."/>
            <person name="Prigge M."/>
            <person name="Reiss B."/>
            <person name="Renner T."/>
            <person name="Rombauts S."/>
            <person name="Rushton P."/>
            <person name="Sanderfoot A."/>
            <person name="Schween G."/>
            <person name="Shiu S.-H."/>
            <person name="Stueber K."/>
            <person name="Theodoulou F.L."/>
            <person name="Tu H."/>
            <person name="Van de Peer Y."/>
            <person name="Verrier P.J."/>
            <person name="Waters E."/>
            <person name="Wood A."/>
            <person name="Yang L."/>
            <person name="Cove D."/>
            <person name="Cuming A."/>
            <person name="Hasebe M."/>
            <person name="Lucas S."/>
            <person name="Mishler D.B."/>
            <person name="Reski R."/>
            <person name="Grigoriev I."/>
            <person name="Quatrano R.S."/>
            <person name="Boore J.L."/>
        </authorList>
    </citation>
    <scope>NUCLEOTIDE SEQUENCE [LARGE SCALE GENOMIC DNA]</scope>
    <source>
        <strain evidence="3 4">cv. Gransden 2004</strain>
    </source>
</reference>
<sequence>MPTMFHSRGTAPRFVLLLVGTGGNVSSLGGSELPDLPRASDGNLLSNGRIKKHKVLCRLSSSFYFLGMHALETLLSFSFSFFFSLLL</sequence>
<keyword evidence="1" id="KW-1133">Transmembrane helix</keyword>
<name>A0A2K1IJP2_PHYPA</name>
<proteinExistence type="predicted"/>
<evidence type="ECO:0000256" key="1">
    <source>
        <dbReference type="SAM" id="Phobius"/>
    </source>
</evidence>
<dbReference type="AlphaFoldDB" id="A0A2K1IJP2"/>
<keyword evidence="1" id="KW-0472">Membrane</keyword>
<protein>
    <submittedName>
        <fullName evidence="2 3">Uncharacterized protein</fullName>
    </submittedName>
</protein>
<accession>A0A2K1IJP2</accession>
<evidence type="ECO:0000313" key="3">
    <source>
        <dbReference type="EnsemblPlants" id="PAC:32948703.CDS.1"/>
    </source>
</evidence>
<dbReference type="InParanoid" id="A0A2K1IJP2"/>
<feature type="transmembrane region" description="Helical" evidence="1">
    <location>
        <begin position="63"/>
        <end position="86"/>
    </location>
</feature>
<dbReference type="EnsemblPlants" id="Pp3c23_16850V3.1">
    <property type="protein sequence ID" value="PAC:32948703.CDS.1"/>
    <property type="gene ID" value="Pp3c23_16850"/>
</dbReference>
<keyword evidence="1" id="KW-0812">Transmembrane</keyword>